<protein>
    <submittedName>
        <fullName evidence="2">Uncharacterized protein</fullName>
    </submittedName>
</protein>
<evidence type="ECO:0000313" key="2">
    <source>
        <dbReference type="EMBL" id="CSB76534.1"/>
    </source>
</evidence>
<gene>
    <name evidence="3" type="ORF">ERS013200_00075</name>
    <name evidence="2" type="ORF">ERS013201_00889</name>
</gene>
<evidence type="ECO:0000313" key="5">
    <source>
        <dbReference type="Proteomes" id="UP000046067"/>
    </source>
</evidence>
<feature type="compositionally biased region" description="Low complexity" evidence="1">
    <location>
        <begin position="78"/>
        <end position="87"/>
    </location>
</feature>
<evidence type="ECO:0000313" key="4">
    <source>
        <dbReference type="Proteomes" id="UP000041770"/>
    </source>
</evidence>
<accession>A0A655VX91</accession>
<evidence type="ECO:0000256" key="1">
    <source>
        <dbReference type="SAM" id="MobiDB-lite"/>
    </source>
</evidence>
<dbReference type="Proteomes" id="UP000041770">
    <property type="component" value="Unassembled WGS sequence"/>
</dbReference>
<evidence type="ECO:0000313" key="3">
    <source>
        <dbReference type="EMBL" id="CSB93290.1"/>
    </source>
</evidence>
<dbReference type="EMBL" id="CWQJ01000004">
    <property type="protein sequence ID" value="CSB76534.1"/>
    <property type="molecule type" value="Genomic_DNA"/>
</dbReference>
<dbReference type="EMBL" id="CWQY01000001">
    <property type="protein sequence ID" value="CSB93290.1"/>
    <property type="molecule type" value="Genomic_DNA"/>
</dbReference>
<name>A0A655VX91_VIBCL</name>
<sequence length="134" mass="14403">MMVEFSLVIETRFAWPRSSRVAFSSSRPISSEITTPPVKIAISCSIALRRSPKPGALTAATFTMPRMLLTTRVASASPSTSSATISSGREAFATPSSTGSSSRMLEIFLSTSRMNGLSSSTLPDSWLLMKYGDR</sequence>
<organism evidence="2 5">
    <name type="scientific">Vibrio cholerae</name>
    <dbReference type="NCBI Taxonomy" id="666"/>
    <lineage>
        <taxon>Bacteria</taxon>
        <taxon>Pseudomonadati</taxon>
        <taxon>Pseudomonadota</taxon>
        <taxon>Gammaproteobacteria</taxon>
        <taxon>Vibrionales</taxon>
        <taxon>Vibrionaceae</taxon>
        <taxon>Vibrio</taxon>
    </lineage>
</organism>
<dbReference type="Proteomes" id="UP000046067">
    <property type="component" value="Unassembled WGS sequence"/>
</dbReference>
<dbReference type="AlphaFoldDB" id="A0A655VX91"/>
<proteinExistence type="predicted"/>
<reference evidence="4 5" key="1">
    <citation type="submission" date="2015-07" db="EMBL/GenBank/DDBJ databases">
        <authorList>
            <consortium name="Pathogen Informatics"/>
        </authorList>
    </citation>
    <scope>NUCLEOTIDE SEQUENCE [LARGE SCALE GENOMIC DNA]</scope>
    <source>
        <strain evidence="3 4">A316</strain>
        <strain evidence="2 5">A325</strain>
    </source>
</reference>
<feature type="region of interest" description="Disordered" evidence="1">
    <location>
        <begin position="78"/>
        <end position="100"/>
    </location>
</feature>